<dbReference type="OrthoDB" id="9773293at2"/>
<evidence type="ECO:0000256" key="1">
    <source>
        <dbReference type="SAM" id="Phobius"/>
    </source>
</evidence>
<dbReference type="EMBL" id="JXBB01000045">
    <property type="protein sequence ID" value="OAR03749.1"/>
    <property type="molecule type" value="Genomic_DNA"/>
</dbReference>
<name>A0A179IPP3_HYDSH</name>
<dbReference type="Gene3D" id="3.40.50.1820">
    <property type="entry name" value="alpha/beta hydrolase"/>
    <property type="match status" value="1"/>
</dbReference>
<dbReference type="Pfam" id="PF12697">
    <property type="entry name" value="Abhydrolase_6"/>
    <property type="match status" value="1"/>
</dbReference>
<evidence type="ECO:0000313" key="4">
    <source>
        <dbReference type="Proteomes" id="UP000243024"/>
    </source>
</evidence>
<dbReference type="Proteomes" id="UP000243024">
    <property type="component" value="Unassembled WGS sequence"/>
</dbReference>
<organism evidence="3 4">
    <name type="scientific">Hydrogenibacillus schlegelii</name>
    <name type="common">Bacillus schlegelii</name>
    <dbReference type="NCBI Taxonomy" id="1484"/>
    <lineage>
        <taxon>Bacteria</taxon>
        <taxon>Bacillati</taxon>
        <taxon>Bacillota</taxon>
        <taxon>Bacilli</taxon>
        <taxon>Bacillales</taxon>
        <taxon>Bacillales Family X. Incertae Sedis</taxon>
        <taxon>Hydrogenibacillus</taxon>
    </lineage>
</organism>
<keyword evidence="1" id="KW-0812">Transmembrane</keyword>
<dbReference type="AlphaFoldDB" id="A0A179IPP3"/>
<feature type="transmembrane region" description="Helical" evidence="1">
    <location>
        <begin position="79"/>
        <end position="99"/>
    </location>
</feature>
<dbReference type="PANTHER" id="PTHR43194">
    <property type="entry name" value="HYDROLASE ALPHA/BETA FOLD FAMILY"/>
    <property type="match status" value="1"/>
</dbReference>
<keyword evidence="1" id="KW-1133">Transmembrane helix</keyword>
<proteinExistence type="predicted"/>
<dbReference type="InterPro" id="IPR000073">
    <property type="entry name" value="AB_hydrolase_1"/>
</dbReference>
<dbReference type="InterPro" id="IPR029058">
    <property type="entry name" value="AB_hydrolase_fold"/>
</dbReference>
<comment type="caution">
    <text evidence="3">The sequence shown here is derived from an EMBL/GenBank/DDBJ whole genome shotgun (WGS) entry which is preliminary data.</text>
</comment>
<sequence>MRLRMLWVSGWGFSAEGFRPAADCLRVRGERRAAGVDHRFFDWTAGRTPEALLRALKTALVAVRQEAGDKADPKRRGRVAVVAWSLGALAVLSLGPALLNGIDALVIVGGTPRFLRAPDWPHGWDARALERFRRRFVRRPMETFGRFLRDVFGETPESIERIALPVADPSVQASAMAGLMLLERLDAREGLGDLRLPLYILHGAEDAIVPLSAASALRERLPQGSLTVWETAGHAPHLERPADFCAWLGTSLREVMDGGEPRP</sequence>
<protein>
    <recommendedName>
        <fullName evidence="2">AB hydrolase-1 domain-containing protein</fullName>
    </recommendedName>
</protein>
<keyword evidence="1" id="KW-0472">Membrane</keyword>
<keyword evidence="4" id="KW-1185">Reference proteome</keyword>
<accession>A0A179IPP3</accession>
<dbReference type="InterPro" id="IPR050228">
    <property type="entry name" value="Carboxylesterase_BioH"/>
</dbReference>
<dbReference type="PANTHER" id="PTHR43194:SF2">
    <property type="entry name" value="PEROXISOMAL MEMBRANE PROTEIN LPX1"/>
    <property type="match status" value="1"/>
</dbReference>
<dbReference type="STRING" id="1484.SA87_00790"/>
<feature type="domain" description="AB hydrolase-1" evidence="2">
    <location>
        <begin position="6"/>
        <end position="246"/>
    </location>
</feature>
<dbReference type="SUPFAM" id="SSF53474">
    <property type="entry name" value="alpha/beta-Hydrolases"/>
    <property type="match status" value="1"/>
</dbReference>
<evidence type="ECO:0000313" key="3">
    <source>
        <dbReference type="EMBL" id="OAR03749.1"/>
    </source>
</evidence>
<gene>
    <name evidence="3" type="ORF">SA87_00790</name>
</gene>
<dbReference type="RefSeq" id="WP_066202574.1">
    <property type="nucleotide sequence ID" value="NZ_CBCSAS010000039.1"/>
</dbReference>
<evidence type="ECO:0000259" key="2">
    <source>
        <dbReference type="Pfam" id="PF12697"/>
    </source>
</evidence>
<reference evidence="3 4" key="1">
    <citation type="submission" date="2015-09" db="EMBL/GenBank/DDBJ databases">
        <title>Draft genome sequence of Hydrogenibacillus schlegelii DSM 2000.</title>
        <authorList>
            <person name="Hemp J."/>
        </authorList>
    </citation>
    <scope>NUCLEOTIDE SEQUENCE [LARGE SCALE GENOMIC DNA]</scope>
    <source>
        <strain evidence="3 4">MA 48</strain>
    </source>
</reference>